<name>A0AB38FNS7_RHOWR</name>
<proteinExistence type="predicted"/>
<dbReference type="EMBL" id="UAUI01000028">
    <property type="protein sequence ID" value="SPZ43176.1"/>
    <property type="molecule type" value="Genomic_DNA"/>
</dbReference>
<comment type="caution">
    <text evidence="1">The sequence shown here is derived from an EMBL/GenBank/DDBJ whole genome shotgun (WGS) entry which is preliminary data.</text>
</comment>
<organism evidence="1 2">
    <name type="scientific">Rhodococcus wratislaviensis</name>
    <name type="common">Tsukamurella wratislaviensis</name>
    <dbReference type="NCBI Taxonomy" id="44752"/>
    <lineage>
        <taxon>Bacteria</taxon>
        <taxon>Bacillati</taxon>
        <taxon>Actinomycetota</taxon>
        <taxon>Actinomycetes</taxon>
        <taxon>Mycobacteriales</taxon>
        <taxon>Nocardiaceae</taxon>
        <taxon>Rhodococcus</taxon>
    </lineage>
</organism>
<dbReference type="AlphaFoldDB" id="A0AB38FNS7"/>
<evidence type="ECO:0000313" key="1">
    <source>
        <dbReference type="EMBL" id="SPZ43176.1"/>
    </source>
</evidence>
<sequence>MLSTAKYGRSPISTSLSIDDGQKLDGRPLGATTQLSHAWSAGDGRCVGWYCSEFQ</sequence>
<protein>
    <submittedName>
        <fullName evidence="1">Uncharacterized protein</fullName>
    </submittedName>
</protein>
<accession>A0AB38FNS7</accession>
<gene>
    <name evidence="1" type="ORF">NCTC13229_06711</name>
</gene>
<evidence type="ECO:0000313" key="2">
    <source>
        <dbReference type="Proteomes" id="UP000251211"/>
    </source>
</evidence>
<dbReference type="Proteomes" id="UP000251211">
    <property type="component" value="Unassembled WGS sequence"/>
</dbReference>
<reference evidence="1 2" key="1">
    <citation type="submission" date="2018-06" db="EMBL/GenBank/DDBJ databases">
        <authorList>
            <consortium name="Pathogen Informatics"/>
            <person name="Doyle S."/>
        </authorList>
    </citation>
    <scope>NUCLEOTIDE SEQUENCE [LARGE SCALE GENOMIC DNA]</scope>
    <source>
        <strain evidence="1 2">NCTC13229</strain>
    </source>
</reference>